<sequence>MIGETKEIKIRADEGKTDSFGEKKKRNGSRPQPAGGGARPAILFRQAGMDRPKTKRSAAASAFPSLPDDATVEILSRVPAKSLCRFKCVSKGWRDLISERLRCKKLPQTLEGFFYADDEVHGGNSDGGHGKEEACVDIQWRFINTLGRSVPLVDSSFNFLFKQLPCTESIGLLQSCNGLLLFGHKWGSDMYDSLGYIVCNPATEQWMSVPSSGWTPFLDKSEDEDSDSESAGTRQELIVAVDVKGRKCRTMSWPENRGDAVFLDQSQGCLHYITEQTDKGREITELCIWVLQDYDAEEWVLKHRGDN</sequence>
<dbReference type="InterPro" id="IPR055290">
    <property type="entry name" value="At3g26010-like"/>
</dbReference>
<feature type="domain" description="F-box" evidence="2">
    <location>
        <begin position="60"/>
        <end position="106"/>
    </location>
</feature>
<dbReference type="PANTHER" id="PTHR35546:SF106">
    <property type="entry name" value="DUF1618 DOMAIN-CONTAINING PROTEIN"/>
    <property type="match status" value="1"/>
</dbReference>
<dbReference type="Pfam" id="PF00646">
    <property type="entry name" value="F-box"/>
    <property type="match status" value="1"/>
</dbReference>
<evidence type="ECO:0000256" key="1">
    <source>
        <dbReference type="SAM" id="MobiDB-lite"/>
    </source>
</evidence>
<dbReference type="AlphaFoldDB" id="A0AAQ3UP55"/>
<feature type="compositionally biased region" description="Basic and acidic residues" evidence="1">
    <location>
        <begin position="1"/>
        <end position="22"/>
    </location>
</feature>
<proteinExistence type="predicted"/>
<dbReference type="Proteomes" id="UP001341281">
    <property type="component" value="Chromosome 10"/>
</dbReference>
<dbReference type="PROSITE" id="PS50181">
    <property type="entry name" value="FBOX"/>
    <property type="match status" value="1"/>
</dbReference>
<evidence type="ECO:0000259" key="2">
    <source>
        <dbReference type="PROSITE" id="PS50181"/>
    </source>
</evidence>
<reference evidence="3 4" key="1">
    <citation type="submission" date="2024-02" db="EMBL/GenBank/DDBJ databases">
        <title>High-quality chromosome-scale genome assembly of Pensacola bahiagrass (Paspalum notatum Flugge var. saurae).</title>
        <authorList>
            <person name="Vega J.M."/>
            <person name="Podio M."/>
            <person name="Orjuela J."/>
            <person name="Siena L.A."/>
            <person name="Pessino S.C."/>
            <person name="Combes M.C."/>
            <person name="Mariac C."/>
            <person name="Albertini E."/>
            <person name="Pupilli F."/>
            <person name="Ortiz J.P.A."/>
            <person name="Leblanc O."/>
        </authorList>
    </citation>
    <scope>NUCLEOTIDE SEQUENCE [LARGE SCALE GENOMIC DNA]</scope>
    <source>
        <strain evidence="3">R1</strain>
        <tissue evidence="3">Leaf</tissue>
    </source>
</reference>
<gene>
    <name evidence="3" type="ORF">U9M48_041615</name>
</gene>
<name>A0AAQ3UP55_PASNO</name>
<dbReference type="InterPro" id="IPR036047">
    <property type="entry name" value="F-box-like_dom_sf"/>
</dbReference>
<dbReference type="CDD" id="cd22157">
    <property type="entry name" value="F-box_AtFBW1-like"/>
    <property type="match status" value="1"/>
</dbReference>
<accession>A0AAQ3UP55</accession>
<evidence type="ECO:0000313" key="3">
    <source>
        <dbReference type="EMBL" id="WVZ95909.1"/>
    </source>
</evidence>
<evidence type="ECO:0000313" key="4">
    <source>
        <dbReference type="Proteomes" id="UP001341281"/>
    </source>
</evidence>
<dbReference type="PANTHER" id="PTHR35546">
    <property type="entry name" value="F-BOX PROTEIN INTERACTION DOMAIN PROTEIN-RELATED"/>
    <property type="match status" value="1"/>
</dbReference>
<dbReference type="SUPFAM" id="SSF81383">
    <property type="entry name" value="F-box domain"/>
    <property type="match status" value="1"/>
</dbReference>
<dbReference type="SMART" id="SM00256">
    <property type="entry name" value="FBOX"/>
    <property type="match status" value="1"/>
</dbReference>
<dbReference type="EMBL" id="CP144754">
    <property type="protein sequence ID" value="WVZ95909.1"/>
    <property type="molecule type" value="Genomic_DNA"/>
</dbReference>
<keyword evidence="4" id="KW-1185">Reference proteome</keyword>
<protein>
    <recommendedName>
        <fullName evidence="2">F-box domain-containing protein</fullName>
    </recommendedName>
</protein>
<organism evidence="3 4">
    <name type="scientific">Paspalum notatum var. saurae</name>
    <dbReference type="NCBI Taxonomy" id="547442"/>
    <lineage>
        <taxon>Eukaryota</taxon>
        <taxon>Viridiplantae</taxon>
        <taxon>Streptophyta</taxon>
        <taxon>Embryophyta</taxon>
        <taxon>Tracheophyta</taxon>
        <taxon>Spermatophyta</taxon>
        <taxon>Magnoliopsida</taxon>
        <taxon>Liliopsida</taxon>
        <taxon>Poales</taxon>
        <taxon>Poaceae</taxon>
        <taxon>PACMAD clade</taxon>
        <taxon>Panicoideae</taxon>
        <taxon>Andropogonodae</taxon>
        <taxon>Paspaleae</taxon>
        <taxon>Paspalinae</taxon>
        <taxon>Paspalum</taxon>
    </lineage>
</organism>
<dbReference type="InterPro" id="IPR001810">
    <property type="entry name" value="F-box_dom"/>
</dbReference>
<dbReference type="Gene3D" id="1.20.1280.50">
    <property type="match status" value="1"/>
</dbReference>
<feature type="region of interest" description="Disordered" evidence="1">
    <location>
        <begin position="1"/>
        <end position="45"/>
    </location>
</feature>